<gene>
    <name evidence="1" type="ORF">TSPGSL018_19281</name>
</gene>
<protein>
    <submittedName>
        <fullName evidence="1">Uncharacterized protein</fullName>
    </submittedName>
</protein>
<feature type="non-terminal residue" evidence="1">
    <location>
        <position position="232"/>
    </location>
</feature>
<name>A0A061RXU9_9CHLO</name>
<dbReference type="AlphaFoldDB" id="A0A061RXU9"/>
<organism evidence="1">
    <name type="scientific">Tetraselmis sp. GSL018</name>
    <dbReference type="NCBI Taxonomy" id="582737"/>
    <lineage>
        <taxon>Eukaryota</taxon>
        <taxon>Viridiplantae</taxon>
        <taxon>Chlorophyta</taxon>
        <taxon>core chlorophytes</taxon>
        <taxon>Chlorodendrophyceae</taxon>
        <taxon>Chlorodendrales</taxon>
        <taxon>Chlorodendraceae</taxon>
        <taxon>Tetraselmis</taxon>
    </lineage>
</organism>
<accession>A0A061RXU9</accession>
<evidence type="ECO:0000313" key="1">
    <source>
        <dbReference type="EMBL" id="JAC76783.1"/>
    </source>
</evidence>
<sequence>MLYVSWSFWGSTLELPSSSNGKVSSCGGYAAIQTSECRILLYRITSYISDHPVIPTLLGSACRAKGRSTFIEYDWLKWNPGQTACLLTVTEAELCCHRVDGPVGQGEVQWLRNSARAQVGGGLEADAGTPDSSDVAVPGALKLGGPREREGGPDCCVVRSTSVELGGEAWQQMLGPEHRPVAAGQPPVWLGASPLGETACLVLSRSAVVLRPGDGQLKVAAAFALVAVSGGE</sequence>
<reference evidence="1" key="1">
    <citation type="submission" date="2014-05" db="EMBL/GenBank/DDBJ databases">
        <title>The transcriptome of the halophilic microalga Tetraselmis sp. GSL018 isolated from the Great Salt Lake, Utah.</title>
        <authorList>
            <person name="Jinkerson R.E."/>
            <person name="D'Adamo S."/>
            <person name="Posewitz M.C."/>
        </authorList>
    </citation>
    <scope>NUCLEOTIDE SEQUENCE</scope>
    <source>
        <strain evidence="1">GSL018</strain>
    </source>
</reference>
<proteinExistence type="predicted"/>
<dbReference type="EMBL" id="GBEZ01008777">
    <property type="protein sequence ID" value="JAC76783.1"/>
    <property type="molecule type" value="Transcribed_RNA"/>
</dbReference>